<dbReference type="AlphaFoldDB" id="A0A6A6HTE8"/>
<accession>A0A6A6HTE8</accession>
<dbReference type="OrthoDB" id="5598852at2759"/>
<dbReference type="Proteomes" id="UP000800094">
    <property type="component" value="Unassembled WGS sequence"/>
</dbReference>
<dbReference type="Pfam" id="PF01636">
    <property type="entry name" value="APH"/>
    <property type="match status" value="1"/>
</dbReference>
<feature type="domain" description="Aminoglycoside phosphotransferase" evidence="1">
    <location>
        <begin position="75"/>
        <end position="238"/>
    </location>
</feature>
<name>A0A6A6HTE8_9PLEO</name>
<dbReference type="Gene3D" id="3.90.1200.10">
    <property type="match status" value="1"/>
</dbReference>
<dbReference type="EMBL" id="ML987212">
    <property type="protein sequence ID" value="KAF2241445.1"/>
    <property type="molecule type" value="Genomic_DNA"/>
</dbReference>
<keyword evidence="3" id="KW-1185">Reference proteome</keyword>
<evidence type="ECO:0000313" key="2">
    <source>
        <dbReference type="EMBL" id="KAF2241445.1"/>
    </source>
</evidence>
<dbReference type="InterPro" id="IPR002575">
    <property type="entry name" value="Aminoglycoside_PTrfase"/>
</dbReference>
<dbReference type="RefSeq" id="XP_033676449.1">
    <property type="nucleotide sequence ID" value="XM_033826252.1"/>
</dbReference>
<evidence type="ECO:0000259" key="1">
    <source>
        <dbReference type="Pfam" id="PF01636"/>
    </source>
</evidence>
<protein>
    <recommendedName>
        <fullName evidence="1">Aminoglycoside phosphotransferase domain-containing protein</fullName>
    </recommendedName>
</protein>
<dbReference type="InterPro" id="IPR011009">
    <property type="entry name" value="Kinase-like_dom_sf"/>
</dbReference>
<proteinExistence type="predicted"/>
<gene>
    <name evidence="2" type="ORF">BU26DRAFT_496403</name>
</gene>
<evidence type="ECO:0000313" key="3">
    <source>
        <dbReference type="Proteomes" id="UP000800094"/>
    </source>
</evidence>
<organism evidence="2 3">
    <name type="scientific">Trematosphaeria pertusa</name>
    <dbReference type="NCBI Taxonomy" id="390896"/>
    <lineage>
        <taxon>Eukaryota</taxon>
        <taxon>Fungi</taxon>
        <taxon>Dikarya</taxon>
        <taxon>Ascomycota</taxon>
        <taxon>Pezizomycotina</taxon>
        <taxon>Dothideomycetes</taxon>
        <taxon>Pleosporomycetidae</taxon>
        <taxon>Pleosporales</taxon>
        <taxon>Massarineae</taxon>
        <taxon>Trematosphaeriaceae</taxon>
        <taxon>Trematosphaeria</taxon>
    </lineage>
</organism>
<reference evidence="2" key="1">
    <citation type="journal article" date="2020" name="Stud. Mycol.">
        <title>101 Dothideomycetes genomes: a test case for predicting lifestyles and emergence of pathogens.</title>
        <authorList>
            <person name="Haridas S."/>
            <person name="Albert R."/>
            <person name="Binder M."/>
            <person name="Bloem J."/>
            <person name="Labutti K."/>
            <person name="Salamov A."/>
            <person name="Andreopoulos B."/>
            <person name="Baker S."/>
            <person name="Barry K."/>
            <person name="Bills G."/>
            <person name="Bluhm B."/>
            <person name="Cannon C."/>
            <person name="Castanera R."/>
            <person name="Culley D."/>
            <person name="Daum C."/>
            <person name="Ezra D."/>
            <person name="Gonzalez J."/>
            <person name="Henrissat B."/>
            <person name="Kuo A."/>
            <person name="Liang C."/>
            <person name="Lipzen A."/>
            <person name="Lutzoni F."/>
            <person name="Magnuson J."/>
            <person name="Mondo S."/>
            <person name="Nolan M."/>
            <person name="Ohm R."/>
            <person name="Pangilinan J."/>
            <person name="Park H.-J."/>
            <person name="Ramirez L."/>
            <person name="Alfaro M."/>
            <person name="Sun H."/>
            <person name="Tritt A."/>
            <person name="Yoshinaga Y."/>
            <person name="Zwiers L.-H."/>
            <person name="Turgeon B."/>
            <person name="Goodwin S."/>
            <person name="Spatafora J."/>
            <person name="Crous P."/>
            <person name="Grigoriev I."/>
        </authorList>
    </citation>
    <scope>NUCLEOTIDE SEQUENCE</scope>
    <source>
        <strain evidence="2">CBS 122368</strain>
    </source>
</reference>
<sequence length="335" mass="37200">MASEMQDLISELSRMQIEQFFLDAAPLTQDECDQMAREIIGGPVRPSAVQGATSYTVVPVDLAAALVVQFRAPEYAFDLELLDNVKQAYGVFVPQHKYSGNLGNLIVYTMENVGGVSAYLARNQLRAHRGRLLNTTLQDFASFFASAWHNTPPSIPTPSRQELYELYRSELQLLRRGLPKQFGRLLNRLIEGLPGLFAGDWPMVPNHTDLLENNIHVNPETGSIAGICDWKDTEIGPFGTSIEGLESLLGERTTTGWRWVSHQADLRRGFWQAFAEAMGPTSSDVPERIDNARLVGIFRKHGFEWVSAESRAPVRAGSSGFRYLEAVTLGLGDTS</sequence>
<dbReference type="GeneID" id="54579582"/>
<dbReference type="SUPFAM" id="SSF56112">
    <property type="entry name" value="Protein kinase-like (PK-like)"/>
    <property type="match status" value="1"/>
</dbReference>